<keyword evidence="4 9" id="KW-0547">Nucleotide-binding</keyword>
<gene>
    <name evidence="11" type="ORF">PPERSA_11279</name>
</gene>
<evidence type="ECO:0000256" key="7">
    <source>
        <dbReference type="ARBA" id="ARBA00047899"/>
    </source>
</evidence>
<sequence>MDVKNLIQIIENQNQDNSDPKNELKLIDQFIQQNAKNYEFSEIEHVDLLKSALEKRIYTQQWAVSVDLIIPLKHLQLVRLLTRDKNLLDFISDDEVMIEVLNQILTKSYQNLQGIVSKDDINLSLEIAIEVLSILKRLITFPQMFEFIQDQKLFTTIIDLITITNPQLLKSLLNFLQIFFEYAPTNYTSIYYNLDPDAAEDQNRPKNYNLKLDFIQEFGQLFYVSKIIFICEKYEESFKIQSINLLTKIVNYQIICDNFRRIRGLSTLINILKKIQQQNIENTKSGHVNLQLLNDLSVAILNFMAKFVSRQEVIYDFKQEAVFELELHCFRLLRFLFSIEKNRKVFKMLFPAKIFGLFIDIGNFAKKLEKYINLTKQYNQLDKDDLLSIVEGVKQIGSTMLTSTINNLSYLGSYQLIEVIGKGAFGTVFLAKKGENKYALKLLQQNKNTQSEEDLKQSQNISEYYKEVAIYKTLKHPNIVKYYESFLHEGQLCIVMELVEGFNLSELIKIQTEKGVPFKENQIWKIIIDLCSVLKYLHDDQQILHRDLNPANIMIDSSFNIKLADFGLAKRINQTFQLQQSFVGTLAYSSPEIVQNKQYSQKADIWSLGCILYELVKLKPAFSGTNPLTMAKNIVNEEYDDFQQNNKLYSKELLAFVKDCLIPQEQNRPDVLQMMSKITPQIIEQMNQLKEKEYSLNEEVLNLTKRINQKPQENFIKKPLIKIESENLNKIEEDPVTKFMQIIQKISFIAHGQTSHKNNFKKFLVDLFYNKVILNLDFHGNQLKEEIQKLLNLSKNEISPLNIKFDQKQFSSPNNSSEKKNQNQIITYEMMYFYIDELFQIIKKEQQQQ</sequence>
<evidence type="ECO:0000256" key="5">
    <source>
        <dbReference type="ARBA" id="ARBA00022777"/>
    </source>
</evidence>
<dbReference type="SUPFAM" id="SSF56112">
    <property type="entry name" value="Protein kinase-like (PK-like)"/>
    <property type="match status" value="1"/>
</dbReference>
<keyword evidence="3" id="KW-0808">Transferase</keyword>
<comment type="catalytic activity">
    <reaction evidence="7">
        <text>L-threonyl-[protein] + ATP = O-phospho-L-threonyl-[protein] + ADP + H(+)</text>
        <dbReference type="Rhea" id="RHEA:46608"/>
        <dbReference type="Rhea" id="RHEA-COMP:11060"/>
        <dbReference type="Rhea" id="RHEA-COMP:11605"/>
        <dbReference type="ChEBI" id="CHEBI:15378"/>
        <dbReference type="ChEBI" id="CHEBI:30013"/>
        <dbReference type="ChEBI" id="CHEBI:30616"/>
        <dbReference type="ChEBI" id="CHEBI:61977"/>
        <dbReference type="ChEBI" id="CHEBI:456216"/>
        <dbReference type="EC" id="2.7.11.1"/>
    </reaction>
</comment>
<feature type="binding site" evidence="9">
    <location>
        <position position="441"/>
    </location>
    <ligand>
        <name>ATP</name>
        <dbReference type="ChEBI" id="CHEBI:30616"/>
    </ligand>
</feature>
<keyword evidence="12" id="KW-1185">Reference proteome</keyword>
<dbReference type="EMBL" id="LDAU01000120">
    <property type="protein sequence ID" value="KRX04155.1"/>
    <property type="molecule type" value="Genomic_DNA"/>
</dbReference>
<dbReference type="PROSITE" id="PS00107">
    <property type="entry name" value="PROTEIN_KINASE_ATP"/>
    <property type="match status" value="1"/>
</dbReference>
<evidence type="ECO:0000313" key="11">
    <source>
        <dbReference type="EMBL" id="KRX04155.1"/>
    </source>
</evidence>
<organism evidence="11 12">
    <name type="scientific">Pseudocohnilembus persalinus</name>
    <name type="common">Ciliate</name>
    <dbReference type="NCBI Taxonomy" id="266149"/>
    <lineage>
        <taxon>Eukaryota</taxon>
        <taxon>Sar</taxon>
        <taxon>Alveolata</taxon>
        <taxon>Ciliophora</taxon>
        <taxon>Intramacronucleata</taxon>
        <taxon>Oligohymenophorea</taxon>
        <taxon>Scuticociliatia</taxon>
        <taxon>Philasterida</taxon>
        <taxon>Pseudocohnilembidae</taxon>
        <taxon>Pseudocohnilembus</taxon>
    </lineage>
</organism>
<evidence type="ECO:0000256" key="6">
    <source>
        <dbReference type="ARBA" id="ARBA00022840"/>
    </source>
</evidence>
<comment type="caution">
    <text evidence="11">The sequence shown here is derived from an EMBL/GenBank/DDBJ whole genome shotgun (WGS) entry which is preliminary data.</text>
</comment>
<proteinExistence type="predicted"/>
<dbReference type="Gene3D" id="1.10.510.10">
    <property type="entry name" value="Transferase(Phosphotransferase) domain 1"/>
    <property type="match status" value="1"/>
</dbReference>
<evidence type="ECO:0000259" key="10">
    <source>
        <dbReference type="PROSITE" id="PS50011"/>
    </source>
</evidence>
<keyword evidence="6 9" id="KW-0067">ATP-binding</keyword>
<dbReference type="InterPro" id="IPR000719">
    <property type="entry name" value="Prot_kinase_dom"/>
</dbReference>
<evidence type="ECO:0000256" key="9">
    <source>
        <dbReference type="PROSITE-ProRule" id="PRU10141"/>
    </source>
</evidence>
<protein>
    <recommendedName>
        <fullName evidence="1">non-specific serine/threonine protein kinase</fullName>
        <ecNumber evidence="1">2.7.11.1</ecNumber>
    </recommendedName>
</protein>
<dbReference type="PANTHER" id="PTHR44899">
    <property type="entry name" value="CAMK FAMILY PROTEIN KINASE"/>
    <property type="match status" value="1"/>
</dbReference>
<dbReference type="OMA" id="KMSAINI"/>
<dbReference type="PROSITE" id="PS50011">
    <property type="entry name" value="PROTEIN_KINASE_DOM"/>
    <property type="match status" value="1"/>
</dbReference>
<comment type="catalytic activity">
    <reaction evidence="8">
        <text>L-seryl-[protein] + ATP = O-phospho-L-seryl-[protein] + ADP + H(+)</text>
        <dbReference type="Rhea" id="RHEA:17989"/>
        <dbReference type="Rhea" id="RHEA-COMP:9863"/>
        <dbReference type="Rhea" id="RHEA-COMP:11604"/>
        <dbReference type="ChEBI" id="CHEBI:15378"/>
        <dbReference type="ChEBI" id="CHEBI:29999"/>
        <dbReference type="ChEBI" id="CHEBI:30616"/>
        <dbReference type="ChEBI" id="CHEBI:83421"/>
        <dbReference type="ChEBI" id="CHEBI:456216"/>
        <dbReference type="EC" id="2.7.11.1"/>
    </reaction>
</comment>
<dbReference type="PANTHER" id="PTHR44899:SF3">
    <property type="entry name" value="SERINE_THREONINE-PROTEIN KINASE NEK1"/>
    <property type="match status" value="1"/>
</dbReference>
<dbReference type="OrthoDB" id="248923at2759"/>
<evidence type="ECO:0000256" key="1">
    <source>
        <dbReference type="ARBA" id="ARBA00012513"/>
    </source>
</evidence>
<dbReference type="GO" id="GO:0005524">
    <property type="term" value="F:ATP binding"/>
    <property type="evidence" value="ECO:0007669"/>
    <property type="project" value="UniProtKB-UniRule"/>
</dbReference>
<dbReference type="Pfam" id="PF00069">
    <property type="entry name" value="Pkinase"/>
    <property type="match status" value="1"/>
</dbReference>
<evidence type="ECO:0000256" key="3">
    <source>
        <dbReference type="ARBA" id="ARBA00022679"/>
    </source>
</evidence>
<dbReference type="InterPro" id="IPR011009">
    <property type="entry name" value="Kinase-like_dom_sf"/>
</dbReference>
<dbReference type="InParanoid" id="A0A0V0QPG8"/>
<dbReference type="InterPro" id="IPR017441">
    <property type="entry name" value="Protein_kinase_ATP_BS"/>
</dbReference>
<evidence type="ECO:0000256" key="2">
    <source>
        <dbReference type="ARBA" id="ARBA00022527"/>
    </source>
</evidence>
<dbReference type="Proteomes" id="UP000054937">
    <property type="component" value="Unassembled WGS sequence"/>
</dbReference>
<dbReference type="InterPro" id="IPR051131">
    <property type="entry name" value="NEK_Ser/Thr_kinase_NIMA"/>
</dbReference>
<keyword evidence="2" id="KW-0723">Serine/threonine-protein kinase</keyword>
<feature type="domain" description="Protein kinase" evidence="10">
    <location>
        <begin position="414"/>
        <end position="682"/>
    </location>
</feature>
<evidence type="ECO:0000313" key="12">
    <source>
        <dbReference type="Proteomes" id="UP000054937"/>
    </source>
</evidence>
<dbReference type="GO" id="GO:0004674">
    <property type="term" value="F:protein serine/threonine kinase activity"/>
    <property type="evidence" value="ECO:0007669"/>
    <property type="project" value="UniProtKB-KW"/>
</dbReference>
<dbReference type="EC" id="2.7.11.1" evidence="1"/>
<name>A0A0V0QPG8_PSEPJ</name>
<reference evidence="11 12" key="1">
    <citation type="journal article" date="2015" name="Sci. Rep.">
        <title>Genome of the facultative scuticociliatosis pathogen Pseudocohnilembus persalinus provides insight into its virulence through horizontal gene transfer.</title>
        <authorList>
            <person name="Xiong J."/>
            <person name="Wang G."/>
            <person name="Cheng J."/>
            <person name="Tian M."/>
            <person name="Pan X."/>
            <person name="Warren A."/>
            <person name="Jiang C."/>
            <person name="Yuan D."/>
            <person name="Miao W."/>
        </authorList>
    </citation>
    <scope>NUCLEOTIDE SEQUENCE [LARGE SCALE GENOMIC DNA]</scope>
    <source>
        <strain evidence="11">36N120E</strain>
    </source>
</reference>
<keyword evidence="5 11" id="KW-0418">Kinase</keyword>
<accession>A0A0V0QPG8</accession>
<dbReference type="AlphaFoldDB" id="A0A0V0QPG8"/>
<evidence type="ECO:0000256" key="8">
    <source>
        <dbReference type="ARBA" id="ARBA00048679"/>
    </source>
</evidence>
<evidence type="ECO:0000256" key="4">
    <source>
        <dbReference type="ARBA" id="ARBA00022741"/>
    </source>
</evidence>